<reference evidence="2" key="1">
    <citation type="submission" date="2014-12" db="EMBL/GenBank/DDBJ databases">
        <title>Insight into the proteome of Arion vulgaris.</title>
        <authorList>
            <person name="Aradska J."/>
            <person name="Bulat T."/>
            <person name="Smidak R."/>
            <person name="Sarate P."/>
            <person name="Gangsoo J."/>
            <person name="Sialana F."/>
            <person name="Bilban M."/>
            <person name="Lubec G."/>
        </authorList>
    </citation>
    <scope>NUCLEOTIDE SEQUENCE</scope>
    <source>
        <tissue evidence="2">Skin</tissue>
    </source>
</reference>
<evidence type="ECO:0000313" key="1">
    <source>
        <dbReference type="EMBL" id="CEK65202.1"/>
    </source>
</evidence>
<dbReference type="AlphaFoldDB" id="A0A0B6Z9J7"/>
<protein>
    <submittedName>
        <fullName evidence="2">Uncharacterized protein</fullName>
    </submittedName>
</protein>
<dbReference type="EMBL" id="HACG01018338">
    <property type="protein sequence ID" value="CEK65203.1"/>
    <property type="molecule type" value="Transcribed_RNA"/>
</dbReference>
<organism evidence="2">
    <name type="scientific">Arion vulgaris</name>
    <dbReference type="NCBI Taxonomy" id="1028688"/>
    <lineage>
        <taxon>Eukaryota</taxon>
        <taxon>Metazoa</taxon>
        <taxon>Spiralia</taxon>
        <taxon>Lophotrochozoa</taxon>
        <taxon>Mollusca</taxon>
        <taxon>Gastropoda</taxon>
        <taxon>Heterobranchia</taxon>
        <taxon>Euthyneura</taxon>
        <taxon>Panpulmonata</taxon>
        <taxon>Eupulmonata</taxon>
        <taxon>Stylommatophora</taxon>
        <taxon>Helicina</taxon>
        <taxon>Arionoidea</taxon>
        <taxon>Arionidae</taxon>
        <taxon>Arion</taxon>
    </lineage>
</organism>
<dbReference type="EMBL" id="HACG01018337">
    <property type="protein sequence ID" value="CEK65202.1"/>
    <property type="molecule type" value="Transcribed_RNA"/>
</dbReference>
<accession>A0A0B6Z9J7</accession>
<evidence type="ECO:0000313" key="2">
    <source>
        <dbReference type="EMBL" id="CEK65203.1"/>
    </source>
</evidence>
<proteinExistence type="predicted"/>
<name>A0A0B6Z9J7_9EUPU</name>
<sequence>MNSDLLLVIYKTLQIPKLYCNLYFLRCGANILEGCVMQDLVSVYGSGLSLQFEASHTCDLLVFYFLFEEEILPLIVSTQI</sequence>
<gene>
    <name evidence="2" type="primary">ORF54257</name>
    <name evidence="1" type="synonym">ORF54255</name>
</gene>